<sequence length="245" mass="26874">MTLRPILKALHISTTTTAPPDADASKLPISSNPLPFASCSSRMVMYSPHVHFPTQPCTLTGATHSPGTYDRAPISVSPNSCALPERGGRVYRSSIPLPLPTPKGSYFHPRAYEACEAPEQDREREFYFDCEEPDSLAVPELGFFSSESSECYTDECASPDPGSPPVRASTVQFAAATYESSPPLRSRHSREHVLSFLPHPHPSSHPPTPGLDLKRPRRKKPRPRRPPLSFRVSDDGDAHGCLDGF</sequence>
<comment type="caution">
    <text evidence="2">The sequence shown here is derived from an EMBL/GenBank/DDBJ whole genome shotgun (WGS) entry which is preliminary data.</text>
</comment>
<dbReference type="RefSeq" id="XP_037222626.1">
    <property type="nucleotide sequence ID" value="XM_037362334.1"/>
</dbReference>
<feature type="compositionally biased region" description="Basic and acidic residues" evidence="1">
    <location>
        <begin position="232"/>
        <end position="245"/>
    </location>
</feature>
<feature type="region of interest" description="Disordered" evidence="1">
    <location>
        <begin position="180"/>
        <end position="245"/>
    </location>
</feature>
<evidence type="ECO:0000313" key="3">
    <source>
        <dbReference type="Proteomes" id="UP000636479"/>
    </source>
</evidence>
<keyword evidence="3" id="KW-1185">Reference proteome</keyword>
<name>A0A8H6W7E8_9AGAR</name>
<accession>A0A8H6W7E8</accession>
<feature type="compositionally biased region" description="Basic residues" evidence="1">
    <location>
        <begin position="215"/>
        <end position="225"/>
    </location>
</feature>
<gene>
    <name evidence="2" type="ORF">MIND_00555900</name>
</gene>
<feature type="compositionally biased region" description="Pro residues" evidence="1">
    <location>
        <begin position="199"/>
        <end position="209"/>
    </location>
</feature>
<dbReference type="OrthoDB" id="3204502at2759"/>
<reference evidence="2" key="1">
    <citation type="submission" date="2020-05" db="EMBL/GenBank/DDBJ databases">
        <title>Mycena genomes resolve the evolution of fungal bioluminescence.</title>
        <authorList>
            <person name="Tsai I.J."/>
        </authorList>
    </citation>
    <scope>NUCLEOTIDE SEQUENCE</scope>
    <source>
        <strain evidence="2">171206Taipei</strain>
    </source>
</reference>
<dbReference type="GeneID" id="59344850"/>
<dbReference type="AlphaFoldDB" id="A0A8H6W7E8"/>
<protein>
    <submittedName>
        <fullName evidence="2">Uncharacterized protein</fullName>
    </submittedName>
</protein>
<evidence type="ECO:0000256" key="1">
    <source>
        <dbReference type="SAM" id="MobiDB-lite"/>
    </source>
</evidence>
<proteinExistence type="predicted"/>
<organism evidence="2 3">
    <name type="scientific">Mycena indigotica</name>
    <dbReference type="NCBI Taxonomy" id="2126181"/>
    <lineage>
        <taxon>Eukaryota</taxon>
        <taxon>Fungi</taxon>
        <taxon>Dikarya</taxon>
        <taxon>Basidiomycota</taxon>
        <taxon>Agaricomycotina</taxon>
        <taxon>Agaricomycetes</taxon>
        <taxon>Agaricomycetidae</taxon>
        <taxon>Agaricales</taxon>
        <taxon>Marasmiineae</taxon>
        <taxon>Mycenaceae</taxon>
        <taxon>Mycena</taxon>
    </lineage>
</organism>
<dbReference type="EMBL" id="JACAZF010000004">
    <property type="protein sequence ID" value="KAF7307607.1"/>
    <property type="molecule type" value="Genomic_DNA"/>
</dbReference>
<evidence type="ECO:0000313" key="2">
    <source>
        <dbReference type="EMBL" id="KAF7307607.1"/>
    </source>
</evidence>
<dbReference type="Proteomes" id="UP000636479">
    <property type="component" value="Unassembled WGS sequence"/>
</dbReference>